<evidence type="ECO:0000259" key="8">
    <source>
        <dbReference type="PROSITE" id="PS50893"/>
    </source>
</evidence>
<comment type="subcellular location">
    <subcellularLocation>
        <location evidence="1">Cell membrane</location>
        <topology evidence="1">Peripheral membrane protein</topology>
    </subcellularLocation>
</comment>
<accession>A0ABD4XKS8</accession>
<dbReference type="RefSeq" id="WP_277362526.1">
    <property type="nucleotide sequence ID" value="NZ_JAANXN010000015.1"/>
</dbReference>
<dbReference type="Gene3D" id="3.40.50.300">
    <property type="entry name" value="P-loop containing nucleotide triphosphate hydrolases"/>
    <property type="match status" value="1"/>
</dbReference>
<comment type="caution">
    <text evidence="9">The sequence shown here is derived from an EMBL/GenBank/DDBJ whole genome shotgun (WGS) entry which is preliminary data.</text>
</comment>
<dbReference type="PANTHER" id="PTHR43297:SF2">
    <property type="entry name" value="DIPEPTIDE TRANSPORT ATP-BINDING PROTEIN DPPD"/>
    <property type="match status" value="1"/>
</dbReference>
<dbReference type="InterPro" id="IPR003593">
    <property type="entry name" value="AAA+_ATPase"/>
</dbReference>
<dbReference type="GO" id="GO:0005886">
    <property type="term" value="C:plasma membrane"/>
    <property type="evidence" value="ECO:0007669"/>
    <property type="project" value="UniProtKB-SubCell"/>
</dbReference>
<dbReference type="InterPro" id="IPR003439">
    <property type="entry name" value="ABC_transporter-like_ATP-bd"/>
</dbReference>
<evidence type="ECO:0000256" key="7">
    <source>
        <dbReference type="ARBA" id="ARBA00023136"/>
    </source>
</evidence>
<evidence type="ECO:0000256" key="3">
    <source>
        <dbReference type="ARBA" id="ARBA00022448"/>
    </source>
</evidence>
<dbReference type="Pfam" id="PF00005">
    <property type="entry name" value="ABC_tran"/>
    <property type="match status" value="1"/>
</dbReference>
<keyword evidence="4" id="KW-1003">Cell membrane</keyword>
<dbReference type="PROSITE" id="PS50893">
    <property type="entry name" value="ABC_TRANSPORTER_2"/>
    <property type="match status" value="1"/>
</dbReference>
<dbReference type="Pfam" id="PF08352">
    <property type="entry name" value="oligo_HPY"/>
    <property type="match status" value="1"/>
</dbReference>
<dbReference type="NCBIfam" id="TIGR01727">
    <property type="entry name" value="oligo_HPY"/>
    <property type="match status" value="1"/>
</dbReference>
<dbReference type="InterPro" id="IPR013563">
    <property type="entry name" value="Oligopep_ABC_C"/>
</dbReference>
<keyword evidence="3" id="KW-0813">Transport</keyword>
<feature type="domain" description="ABC transporter" evidence="8">
    <location>
        <begin position="6"/>
        <end position="256"/>
    </location>
</feature>
<dbReference type="Proteomes" id="UP001215461">
    <property type="component" value="Unassembled WGS sequence"/>
</dbReference>
<dbReference type="InterPro" id="IPR027417">
    <property type="entry name" value="P-loop_NTPase"/>
</dbReference>
<reference evidence="9 10" key="1">
    <citation type="submission" date="2020-03" db="EMBL/GenBank/DDBJ databases">
        <title>Comparative genomics of Weissella paramesenteroides.</title>
        <authorList>
            <person name="Kant R."/>
            <person name="Takala T."/>
            <person name="Saris P."/>
        </authorList>
    </citation>
    <scope>NUCLEOTIDE SEQUENCE [LARGE SCALE GENOMIC DNA]</scope>
    <source>
        <strain evidence="9 10">SJ27-4</strain>
    </source>
</reference>
<dbReference type="SUPFAM" id="SSF52540">
    <property type="entry name" value="P-loop containing nucleoside triphosphate hydrolases"/>
    <property type="match status" value="1"/>
</dbReference>
<keyword evidence="5" id="KW-0547">Nucleotide-binding</keyword>
<keyword evidence="7" id="KW-0472">Membrane</keyword>
<dbReference type="PROSITE" id="PS00211">
    <property type="entry name" value="ABC_TRANSPORTER_1"/>
    <property type="match status" value="1"/>
</dbReference>
<evidence type="ECO:0000256" key="1">
    <source>
        <dbReference type="ARBA" id="ARBA00004202"/>
    </source>
</evidence>
<organism evidence="9 10">
    <name type="scientific">Weissella paramesenteroides</name>
    <name type="common">Leuconostoc paramesenteroides</name>
    <dbReference type="NCBI Taxonomy" id="1249"/>
    <lineage>
        <taxon>Bacteria</taxon>
        <taxon>Bacillati</taxon>
        <taxon>Bacillota</taxon>
        <taxon>Bacilli</taxon>
        <taxon>Lactobacillales</taxon>
        <taxon>Lactobacillaceae</taxon>
        <taxon>Weissella</taxon>
    </lineage>
</organism>
<dbReference type="InterPro" id="IPR050388">
    <property type="entry name" value="ABC_Ni/Peptide_Import"/>
</dbReference>
<dbReference type="InterPro" id="IPR017871">
    <property type="entry name" value="ABC_transporter-like_CS"/>
</dbReference>
<dbReference type="GO" id="GO:0005524">
    <property type="term" value="F:ATP binding"/>
    <property type="evidence" value="ECO:0007669"/>
    <property type="project" value="UniProtKB-KW"/>
</dbReference>
<comment type="similarity">
    <text evidence="2">Belongs to the ABC transporter superfamily.</text>
</comment>
<dbReference type="AlphaFoldDB" id="A0ABD4XKS8"/>
<evidence type="ECO:0000256" key="4">
    <source>
        <dbReference type="ARBA" id="ARBA00022475"/>
    </source>
</evidence>
<evidence type="ECO:0000313" key="10">
    <source>
        <dbReference type="Proteomes" id="UP001215461"/>
    </source>
</evidence>
<evidence type="ECO:0000256" key="2">
    <source>
        <dbReference type="ARBA" id="ARBA00005417"/>
    </source>
</evidence>
<dbReference type="CDD" id="cd03257">
    <property type="entry name" value="ABC_NikE_OppD_transporters"/>
    <property type="match status" value="1"/>
</dbReference>
<keyword evidence="6 9" id="KW-0067">ATP-binding</keyword>
<dbReference type="SMART" id="SM00382">
    <property type="entry name" value="AAA"/>
    <property type="match status" value="1"/>
</dbReference>
<dbReference type="EMBL" id="JAANXN010000015">
    <property type="protein sequence ID" value="MDF8371869.1"/>
    <property type="molecule type" value="Genomic_DNA"/>
</dbReference>
<dbReference type="FunFam" id="3.40.50.300:FF:000016">
    <property type="entry name" value="Oligopeptide ABC transporter ATP-binding component"/>
    <property type="match status" value="1"/>
</dbReference>
<sequence length="351" mass="39257">MNEKVVTVKNLQVTLDVAGQPLYATRGIDFDLYQGETLAIVGESGSGKSIAMHALMGLLPAKSQVSADYLQIFDRDILSLSKKELQQVRGRRIGLISQDALSALNPTMRVGKQILEAAIAHQHINKSDAKKKVYEQLSAVGIAEPKIAYRKYPHEFSGGQLQRIVIAMALISRPDILIADEPTTALDVTTQANILKLLRQQQKELNLSVIFITHNLAVAANLADRVAVMYAGKIIEIGKTREIFYNPQHPYTWGLLEAVPENKVGNDQLFTLPGNPPDLRFPPKGDAFAARNPYALAIDFNQEPTFFKVSSTHFAKTWLLDNRSPAYEPPVEIKERWQQFEQMTEGRKFYD</sequence>
<evidence type="ECO:0000256" key="6">
    <source>
        <dbReference type="ARBA" id="ARBA00022840"/>
    </source>
</evidence>
<name>A0ABD4XKS8_WEIPA</name>
<gene>
    <name evidence="9" type="ORF">G9403_09515</name>
</gene>
<evidence type="ECO:0000256" key="5">
    <source>
        <dbReference type="ARBA" id="ARBA00022741"/>
    </source>
</evidence>
<evidence type="ECO:0000313" key="9">
    <source>
        <dbReference type="EMBL" id="MDF8371869.1"/>
    </source>
</evidence>
<protein>
    <submittedName>
        <fullName evidence="9">ABC transporter ATP-binding protein</fullName>
    </submittedName>
</protein>
<dbReference type="PANTHER" id="PTHR43297">
    <property type="entry name" value="OLIGOPEPTIDE TRANSPORT ATP-BINDING PROTEIN APPD"/>
    <property type="match status" value="1"/>
</dbReference>
<proteinExistence type="inferred from homology"/>